<evidence type="ECO:0000256" key="1">
    <source>
        <dbReference type="SAM" id="MobiDB-lite"/>
    </source>
</evidence>
<organism evidence="2 3">
    <name type="scientific">Microdochium bolleyi</name>
    <dbReference type="NCBI Taxonomy" id="196109"/>
    <lineage>
        <taxon>Eukaryota</taxon>
        <taxon>Fungi</taxon>
        <taxon>Dikarya</taxon>
        <taxon>Ascomycota</taxon>
        <taxon>Pezizomycotina</taxon>
        <taxon>Sordariomycetes</taxon>
        <taxon>Xylariomycetidae</taxon>
        <taxon>Xylariales</taxon>
        <taxon>Microdochiaceae</taxon>
        <taxon>Microdochium</taxon>
    </lineage>
</organism>
<reference evidence="3" key="1">
    <citation type="submission" date="2016-02" db="EMBL/GenBank/DDBJ databases">
        <title>Draft genome sequence of Microdochium bolleyi, a fungal endophyte of beachgrass.</title>
        <authorList>
            <consortium name="DOE Joint Genome Institute"/>
            <person name="David A.S."/>
            <person name="May G."/>
            <person name="Haridas S."/>
            <person name="Lim J."/>
            <person name="Wang M."/>
            <person name="Labutti K."/>
            <person name="Lipzen A."/>
            <person name="Barry K."/>
            <person name="Grigoriev I.V."/>
        </authorList>
    </citation>
    <scope>NUCLEOTIDE SEQUENCE [LARGE SCALE GENOMIC DNA]</scope>
    <source>
        <strain evidence="3">J235TASD1</strain>
    </source>
</reference>
<dbReference type="AlphaFoldDB" id="A0A136JHQ5"/>
<dbReference type="EMBL" id="KQ964245">
    <property type="protein sequence ID" value="KXJ96673.1"/>
    <property type="molecule type" value="Genomic_DNA"/>
</dbReference>
<sequence length="262" mass="29476">MAGLPPRPPTNPYVDERRRPPPPLNKERDRPRDQNGPVRRDSREVRDDGTDLARRSSVTVAGAPTSPRGGRHSSSRVLDPDLRPANRAPSRLVKRVDMLELKCRPPTISNTEHQEISDAFWTWGTALLERGSVKTQLDKCHSESGMRTANNAKLEKADEGTSLALLKRTQQRQHEKDTKVLSAKITEIDKGEHKALQSLIAKLVATSKQPAPSLGDAVKDDSATKALERKFEMMQSHFDKQEEKLAAHSRAFSEQEERNEKW</sequence>
<dbReference type="Proteomes" id="UP000070501">
    <property type="component" value="Unassembled WGS sequence"/>
</dbReference>
<name>A0A136JHQ5_9PEZI</name>
<gene>
    <name evidence="2" type="ORF">Micbo1qcDRAFT_155266</name>
</gene>
<protein>
    <submittedName>
        <fullName evidence="2">Uncharacterized protein</fullName>
    </submittedName>
</protein>
<dbReference type="InParanoid" id="A0A136JHQ5"/>
<evidence type="ECO:0000313" key="3">
    <source>
        <dbReference type="Proteomes" id="UP000070501"/>
    </source>
</evidence>
<feature type="compositionally biased region" description="Basic and acidic residues" evidence="1">
    <location>
        <begin position="14"/>
        <end position="54"/>
    </location>
</feature>
<feature type="non-terminal residue" evidence="2">
    <location>
        <position position="262"/>
    </location>
</feature>
<evidence type="ECO:0000313" key="2">
    <source>
        <dbReference type="EMBL" id="KXJ96673.1"/>
    </source>
</evidence>
<keyword evidence="3" id="KW-1185">Reference proteome</keyword>
<feature type="region of interest" description="Disordered" evidence="1">
    <location>
        <begin position="1"/>
        <end position="89"/>
    </location>
</feature>
<proteinExistence type="predicted"/>
<feature type="region of interest" description="Disordered" evidence="1">
    <location>
        <begin position="238"/>
        <end position="262"/>
    </location>
</feature>
<feature type="compositionally biased region" description="Pro residues" evidence="1">
    <location>
        <begin position="1"/>
        <end position="11"/>
    </location>
</feature>
<accession>A0A136JHQ5</accession>